<comment type="similarity">
    <text evidence="1">Belongs to the short-chain dehydrogenases/reductases (SDR) family.</text>
</comment>
<proteinExistence type="inferred from homology"/>
<dbReference type="HOGENOM" id="CLU_010194_47_12_1"/>
<dbReference type="Proteomes" id="UP000027265">
    <property type="component" value="Unassembled WGS sequence"/>
</dbReference>
<reference evidence="4" key="1">
    <citation type="journal article" date="2014" name="Proc. Natl. Acad. Sci. U.S.A.">
        <title>Extensive sampling of basidiomycete genomes demonstrates inadequacy of the white-rot/brown-rot paradigm for wood decay fungi.</title>
        <authorList>
            <person name="Riley R."/>
            <person name="Salamov A.A."/>
            <person name="Brown D.W."/>
            <person name="Nagy L.G."/>
            <person name="Floudas D."/>
            <person name="Held B.W."/>
            <person name="Levasseur A."/>
            <person name="Lombard V."/>
            <person name="Morin E."/>
            <person name="Otillar R."/>
            <person name="Lindquist E.A."/>
            <person name="Sun H."/>
            <person name="LaButti K.M."/>
            <person name="Schmutz J."/>
            <person name="Jabbour D."/>
            <person name="Luo H."/>
            <person name="Baker S.E."/>
            <person name="Pisabarro A.G."/>
            <person name="Walton J.D."/>
            <person name="Blanchette R.A."/>
            <person name="Henrissat B."/>
            <person name="Martin F."/>
            <person name="Cullen D."/>
            <person name="Hibbett D.S."/>
            <person name="Grigoriev I.V."/>
        </authorList>
    </citation>
    <scope>NUCLEOTIDE SEQUENCE [LARGE SCALE GENOMIC DNA]</scope>
    <source>
        <strain evidence="4">MUCL 33604</strain>
    </source>
</reference>
<dbReference type="PRINTS" id="PR00081">
    <property type="entry name" value="GDHRDH"/>
</dbReference>
<dbReference type="AlphaFoldDB" id="A0A067PN87"/>
<dbReference type="STRING" id="933084.A0A067PN87"/>
<feature type="non-terminal residue" evidence="3">
    <location>
        <position position="1"/>
    </location>
</feature>
<dbReference type="EMBL" id="KL197745">
    <property type="protein sequence ID" value="KDQ51786.1"/>
    <property type="molecule type" value="Genomic_DNA"/>
</dbReference>
<dbReference type="PANTHER" id="PTHR42760">
    <property type="entry name" value="SHORT-CHAIN DEHYDROGENASES/REDUCTASES FAMILY MEMBER"/>
    <property type="match status" value="1"/>
</dbReference>
<organism evidence="3 4">
    <name type="scientific">Jaapia argillacea MUCL 33604</name>
    <dbReference type="NCBI Taxonomy" id="933084"/>
    <lineage>
        <taxon>Eukaryota</taxon>
        <taxon>Fungi</taxon>
        <taxon>Dikarya</taxon>
        <taxon>Basidiomycota</taxon>
        <taxon>Agaricomycotina</taxon>
        <taxon>Agaricomycetes</taxon>
        <taxon>Agaricomycetidae</taxon>
        <taxon>Jaapiales</taxon>
        <taxon>Jaapiaceae</taxon>
        <taxon>Jaapia</taxon>
    </lineage>
</organism>
<dbReference type="OrthoDB" id="47007at2759"/>
<dbReference type="PANTHER" id="PTHR42760:SF115">
    <property type="entry name" value="3-OXOACYL-[ACYL-CARRIER-PROTEIN] REDUCTASE FABG"/>
    <property type="match status" value="1"/>
</dbReference>
<dbReference type="Pfam" id="PF13561">
    <property type="entry name" value="adh_short_C2"/>
    <property type="match status" value="1"/>
</dbReference>
<dbReference type="InParanoid" id="A0A067PN87"/>
<dbReference type="InterPro" id="IPR002347">
    <property type="entry name" value="SDR_fam"/>
</dbReference>
<dbReference type="SUPFAM" id="SSF51735">
    <property type="entry name" value="NAD(P)-binding Rossmann-fold domains"/>
    <property type="match status" value="1"/>
</dbReference>
<dbReference type="GO" id="GO:0016616">
    <property type="term" value="F:oxidoreductase activity, acting on the CH-OH group of donors, NAD or NADP as acceptor"/>
    <property type="evidence" value="ECO:0007669"/>
    <property type="project" value="TreeGrafter"/>
</dbReference>
<dbReference type="Gene3D" id="3.40.50.720">
    <property type="entry name" value="NAD(P)-binding Rossmann-like Domain"/>
    <property type="match status" value="1"/>
</dbReference>
<evidence type="ECO:0000256" key="1">
    <source>
        <dbReference type="ARBA" id="ARBA00006484"/>
    </source>
</evidence>
<evidence type="ECO:0000313" key="4">
    <source>
        <dbReference type="Proteomes" id="UP000027265"/>
    </source>
</evidence>
<evidence type="ECO:0000256" key="2">
    <source>
        <dbReference type="ARBA" id="ARBA00023002"/>
    </source>
</evidence>
<protein>
    <submittedName>
        <fullName evidence="3">Uncharacterized protein</fullName>
    </submittedName>
</protein>
<dbReference type="InterPro" id="IPR036291">
    <property type="entry name" value="NAD(P)-bd_dom_sf"/>
</dbReference>
<keyword evidence="2" id="KW-0560">Oxidoreductase</keyword>
<keyword evidence="4" id="KW-1185">Reference proteome</keyword>
<accession>A0A067PN87</accession>
<gene>
    <name evidence="3" type="ORF">JAAARDRAFT_703997</name>
</gene>
<sequence>IPAYTAAKGAVVNLTRELGLQYAKENIQVNAICPGFYRTNLAGGAYGKKEFVDAITAFTPMGRIAEAHEIRGPAIYLASSASDFMTGQMVVVDGGCQAK</sequence>
<evidence type="ECO:0000313" key="3">
    <source>
        <dbReference type="EMBL" id="KDQ51786.1"/>
    </source>
</evidence>
<name>A0A067PN87_9AGAM</name>